<dbReference type="Proteomes" id="UP000652761">
    <property type="component" value="Unassembled WGS sequence"/>
</dbReference>
<feature type="transmembrane region" description="Helical" evidence="1">
    <location>
        <begin position="100"/>
        <end position="119"/>
    </location>
</feature>
<keyword evidence="1" id="KW-1133">Transmembrane helix</keyword>
<dbReference type="PANTHER" id="PTHR34558:SF9">
    <property type="entry name" value="F3L24.15 PROTEIN"/>
    <property type="match status" value="1"/>
</dbReference>
<protein>
    <submittedName>
        <fullName evidence="2">Uncharacterized protein</fullName>
    </submittedName>
</protein>
<evidence type="ECO:0000313" key="2">
    <source>
        <dbReference type="EMBL" id="MQL97713.1"/>
    </source>
</evidence>
<feature type="transmembrane region" description="Helical" evidence="1">
    <location>
        <begin position="180"/>
        <end position="202"/>
    </location>
</feature>
<reference evidence="2" key="1">
    <citation type="submission" date="2017-07" db="EMBL/GenBank/DDBJ databases">
        <title>Taro Niue Genome Assembly and Annotation.</title>
        <authorList>
            <person name="Atibalentja N."/>
            <person name="Keating K."/>
            <person name="Fields C.J."/>
        </authorList>
    </citation>
    <scope>NUCLEOTIDE SEQUENCE</scope>
    <source>
        <strain evidence="2">Niue_2</strain>
        <tissue evidence="2">Leaf</tissue>
    </source>
</reference>
<dbReference type="EMBL" id="NMUH01002089">
    <property type="protein sequence ID" value="MQL97713.1"/>
    <property type="molecule type" value="Genomic_DNA"/>
</dbReference>
<name>A0A843W054_COLES</name>
<dbReference type="PANTHER" id="PTHR34558">
    <property type="entry name" value="EXPRESSED PROTEIN"/>
    <property type="match status" value="1"/>
</dbReference>
<keyword evidence="1" id="KW-0472">Membrane</keyword>
<evidence type="ECO:0000313" key="3">
    <source>
        <dbReference type="Proteomes" id="UP000652761"/>
    </source>
</evidence>
<keyword evidence="3" id="KW-1185">Reference proteome</keyword>
<proteinExistence type="predicted"/>
<accession>A0A843W054</accession>
<keyword evidence="1" id="KW-0812">Transmembrane</keyword>
<evidence type="ECO:0000256" key="1">
    <source>
        <dbReference type="SAM" id="Phobius"/>
    </source>
</evidence>
<feature type="transmembrane region" description="Helical" evidence="1">
    <location>
        <begin position="66"/>
        <end position="88"/>
    </location>
</feature>
<dbReference type="AlphaFoldDB" id="A0A843W054"/>
<comment type="caution">
    <text evidence="2">The sequence shown here is derived from an EMBL/GenBank/DDBJ whole genome shotgun (WGS) entry which is preliminary data.</text>
</comment>
<dbReference type="OrthoDB" id="686454at2759"/>
<organism evidence="2 3">
    <name type="scientific">Colocasia esculenta</name>
    <name type="common">Wild taro</name>
    <name type="synonym">Arum esculentum</name>
    <dbReference type="NCBI Taxonomy" id="4460"/>
    <lineage>
        <taxon>Eukaryota</taxon>
        <taxon>Viridiplantae</taxon>
        <taxon>Streptophyta</taxon>
        <taxon>Embryophyta</taxon>
        <taxon>Tracheophyta</taxon>
        <taxon>Spermatophyta</taxon>
        <taxon>Magnoliopsida</taxon>
        <taxon>Liliopsida</taxon>
        <taxon>Araceae</taxon>
        <taxon>Aroideae</taxon>
        <taxon>Colocasieae</taxon>
        <taxon>Colocasia</taxon>
    </lineage>
</organism>
<gene>
    <name evidence="2" type="ORF">Taro_030421</name>
</gene>
<sequence>MGGSPPTSMPSLYKEAPLGFPLLPPHRPPHTSPRGVPKAGAVRLFQSSSSLLHASPPAPIFGGLHLISKVGIFFGPLSLSLSLSLPVCLCDEQVVSMARFLLACLLAAHIITTAAVVAAGRPLRDADAAAPATAELIHLEGVAAPLSYVGVSLHGGALKIAAGPAAVLRHPQHKSFDKSIAGAEVILGGLATAVIAAVFCYIRVTRRRCQEGPQENKS</sequence>